<dbReference type="GO" id="GO:0005525">
    <property type="term" value="F:GTP binding"/>
    <property type="evidence" value="ECO:0007669"/>
    <property type="project" value="UniProtKB-KW"/>
</dbReference>
<sequence length="191" mass="21011">MGGVLVRAVRKLFGNGSKKTRLLMLGLDAAGKTTVLHNLALGEVVETTPTLGFNVRGIEHEKLSFDVWDVAGQSRVRPLWKHYIIQSCGLIWVIDSTDMERFYESKDELATILAEPELKFAPVLILANKQDMEHAASVDTIIEEFDLIDLLGEARTWTIMPTIATATDPTESGLPAALEWMATALNTDGDS</sequence>
<keyword evidence="5" id="KW-0460">Magnesium</keyword>
<dbReference type="Pfam" id="PF00025">
    <property type="entry name" value="Arf"/>
    <property type="match status" value="1"/>
</dbReference>
<reference evidence="7 8" key="1">
    <citation type="submission" date="2010-05" db="EMBL/GenBank/DDBJ databases">
        <title>The Genome Sequence of Thecamonas trahens ATCC 50062.</title>
        <authorList>
            <consortium name="The Broad Institute Genome Sequencing Platform"/>
            <person name="Russ C."/>
            <person name="Cuomo C."/>
            <person name="Shea T."/>
            <person name="Young S.K."/>
            <person name="Zeng Q."/>
            <person name="Koehrsen M."/>
            <person name="Haas B."/>
            <person name="Borodovsky M."/>
            <person name="Guigo R."/>
            <person name="Alvarado L."/>
            <person name="Berlin A."/>
            <person name="Bochicchio J."/>
            <person name="Borenstein D."/>
            <person name="Chapman S."/>
            <person name="Chen Z."/>
            <person name="Freedman E."/>
            <person name="Gellesch M."/>
            <person name="Goldberg J."/>
            <person name="Griggs A."/>
            <person name="Gujja S."/>
            <person name="Heilman E."/>
            <person name="Heiman D."/>
            <person name="Hepburn T."/>
            <person name="Howarth C."/>
            <person name="Jen D."/>
            <person name="Larson L."/>
            <person name="Mehta T."/>
            <person name="Park D."/>
            <person name="Pearson M."/>
            <person name="Roberts A."/>
            <person name="Saif S."/>
            <person name="Shenoy N."/>
            <person name="Sisk P."/>
            <person name="Stolte C."/>
            <person name="Sykes S."/>
            <person name="Thomson T."/>
            <person name="Walk T."/>
            <person name="White J."/>
            <person name="Yandava C."/>
            <person name="Burger G."/>
            <person name="Gray M.W."/>
            <person name="Holland P.W.H."/>
            <person name="King N."/>
            <person name="Lang F.B.F."/>
            <person name="Roger A.J."/>
            <person name="Ruiz-Trillo I."/>
            <person name="Lander E."/>
            <person name="Nusbaum C."/>
        </authorList>
    </citation>
    <scope>NUCLEOTIDE SEQUENCE [LARGE SCALE GENOMIC DNA]</scope>
    <source>
        <strain evidence="7 8">ATCC 50062</strain>
    </source>
</reference>
<dbReference type="SMART" id="SM00178">
    <property type="entry name" value="SAR"/>
    <property type="match status" value="1"/>
</dbReference>
<dbReference type="SUPFAM" id="SSF52540">
    <property type="entry name" value="P-loop containing nucleoside triphosphate hydrolases"/>
    <property type="match status" value="1"/>
</dbReference>
<evidence type="ECO:0000313" key="7">
    <source>
        <dbReference type="EMBL" id="KNC51823.1"/>
    </source>
</evidence>
<dbReference type="Gene3D" id="3.40.50.300">
    <property type="entry name" value="P-loop containing nucleotide triphosphate hydrolases"/>
    <property type="match status" value="1"/>
</dbReference>
<evidence type="ECO:0000313" key="8">
    <source>
        <dbReference type="Proteomes" id="UP000054408"/>
    </source>
</evidence>
<dbReference type="InterPro" id="IPR005225">
    <property type="entry name" value="Small_GTP-bd"/>
</dbReference>
<dbReference type="RefSeq" id="XP_013755688.1">
    <property type="nucleotide sequence ID" value="XM_013900234.1"/>
</dbReference>
<dbReference type="GO" id="GO:0030010">
    <property type="term" value="P:establishment of cell polarity"/>
    <property type="evidence" value="ECO:0007669"/>
    <property type="project" value="UniProtKB-ARBA"/>
</dbReference>
<evidence type="ECO:0000256" key="3">
    <source>
        <dbReference type="ARBA" id="ARBA00023134"/>
    </source>
</evidence>
<organism evidence="7 8">
    <name type="scientific">Thecamonas trahens ATCC 50062</name>
    <dbReference type="NCBI Taxonomy" id="461836"/>
    <lineage>
        <taxon>Eukaryota</taxon>
        <taxon>Apusozoa</taxon>
        <taxon>Apusomonadida</taxon>
        <taxon>Apusomonadidae</taxon>
        <taxon>Thecamonas</taxon>
    </lineage>
</organism>
<comment type="similarity">
    <text evidence="1 6">Belongs to the small GTPase superfamily. Arf family.</text>
</comment>
<evidence type="ECO:0000256" key="2">
    <source>
        <dbReference type="ARBA" id="ARBA00022741"/>
    </source>
</evidence>
<gene>
    <name evidence="7" type="ORF">AMSG_07906</name>
</gene>
<dbReference type="CDD" id="cd00878">
    <property type="entry name" value="Arf_Arl"/>
    <property type="match status" value="1"/>
</dbReference>
<dbReference type="GO" id="GO:0046872">
    <property type="term" value="F:metal ion binding"/>
    <property type="evidence" value="ECO:0007669"/>
    <property type="project" value="UniProtKB-KW"/>
</dbReference>
<feature type="binding site" evidence="5">
    <location>
        <position position="33"/>
    </location>
    <ligand>
        <name>Mg(2+)</name>
        <dbReference type="ChEBI" id="CHEBI:18420"/>
    </ligand>
</feature>
<dbReference type="STRING" id="461836.A0A0L0DKD2"/>
<dbReference type="InterPro" id="IPR024156">
    <property type="entry name" value="Small_GTPase_ARF"/>
</dbReference>
<name>A0A0L0DKD2_THETB</name>
<dbReference type="InterPro" id="IPR006689">
    <property type="entry name" value="Small_GTPase_ARF/SAR"/>
</dbReference>
<feature type="binding site" evidence="4">
    <location>
        <position position="72"/>
    </location>
    <ligand>
        <name>GTP</name>
        <dbReference type="ChEBI" id="CHEBI:37565"/>
    </ligand>
</feature>
<dbReference type="EMBL" id="GL349470">
    <property type="protein sequence ID" value="KNC51823.1"/>
    <property type="molecule type" value="Genomic_DNA"/>
</dbReference>
<evidence type="ECO:0000256" key="5">
    <source>
        <dbReference type="PIRSR" id="PIRSR606689-2"/>
    </source>
</evidence>
<dbReference type="SMART" id="SM00177">
    <property type="entry name" value="ARF"/>
    <property type="match status" value="1"/>
</dbReference>
<dbReference type="Proteomes" id="UP000054408">
    <property type="component" value="Unassembled WGS sequence"/>
</dbReference>
<feature type="binding site" evidence="4">
    <location>
        <begin position="128"/>
        <end position="131"/>
    </location>
    <ligand>
        <name>GTP</name>
        <dbReference type="ChEBI" id="CHEBI:37565"/>
    </ligand>
</feature>
<protein>
    <submittedName>
        <fullName evidence="7">ADP-ribosylation factor 5</fullName>
    </submittedName>
</protein>
<keyword evidence="5" id="KW-0479">Metal-binding</keyword>
<keyword evidence="2 4" id="KW-0547">Nucleotide-binding</keyword>
<dbReference type="AlphaFoldDB" id="A0A0L0DKD2"/>
<dbReference type="PRINTS" id="PR00328">
    <property type="entry name" value="SAR1GTPBP"/>
</dbReference>
<dbReference type="OMA" id="ARTWTIM"/>
<keyword evidence="3 4" id="KW-0342">GTP-binding</keyword>
<dbReference type="NCBIfam" id="TIGR00231">
    <property type="entry name" value="small_GTP"/>
    <property type="match status" value="1"/>
</dbReference>
<keyword evidence="8" id="KW-1185">Reference proteome</keyword>
<dbReference type="InterPro" id="IPR027417">
    <property type="entry name" value="P-loop_NTPase"/>
</dbReference>
<dbReference type="OrthoDB" id="2011769at2759"/>
<feature type="binding site" evidence="4">
    <location>
        <begin position="26"/>
        <end position="33"/>
    </location>
    <ligand>
        <name>GTP</name>
        <dbReference type="ChEBI" id="CHEBI:37565"/>
    </ligand>
</feature>
<feature type="binding site" evidence="5">
    <location>
        <position position="50"/>
    </location>
    <ligand>
        <name>Mg(2+)</name>
        <dbReference type="ChEBI" id="CHEBI:18420"/>
    </ligand>
</feature>
<accession>A0A0L0DKD2</accession>
<dbReference type="GeneID" id="25566724"/>
<dbReference type="eggNOG" id="KOG0070">
    <property type="taxonomic scope" value="Eukaryota"/>
</dbReference>
<dbReference type="PROSITE" id="PS51417">
    <property type="entry name" value="ARF"/>
    <property type="match status" value="1"/>
</dbReference>
<dbReference type="GO" id="GO:0003924">
    <property type="term" value="F:GTPase activity"/>
    <property type="evidence" value="ECO:0007669"/>
    <property type="project" value="InterPro"/>
</dbReference>
<evidence type="ECO:0000256" key="4">
    <source>
        <dbReference type="PIRSR" id="PIRSR606689-1"/>
    </source>
</evidence>
<proteinExistence type="inferred from homology"/>
<dbReference type="FunFam" id="3.40.50.300:FF:000412">
    <property type="entry name" value="ADP-ribosylation factor 1"/>
    <property type="match status" value="1"/>
</dbReference>
<evidence type="ECO:0000256" key="1">
    <source>
        <dbReference type="ARBA" id="ARBA00010290"/>
    </source>
</evidence>
<evidence type="ECO:0000256" key="6">
    <source>
        <dbReference type="RuleBase" id="RU003925"/>
    </source>
</evidence>
<dbReference type="PANTHER" id="PTHR11711">
    <property type="entry name" value="ADP RIBOSYLATION FACTOR-RELATED"/>
    <property type="match status" value="1"/>
</dbReference>